<proteinExistence type="predicted"/>
<evidence type="ECO:0000313" key="2">
    <source>
        <dbReference type="EMBL" id="GIG99107.1"/>
    </source>
</evidence>
<keyword evidence="1" id="KW-0732">Signal</keyword>
<evidence type="ECO:0000256" key="1">
    <source>
        <dbReference type="SAM" id="SignalP"/>
    </source>
</evidence>
<dbReference type="Proteomes" id="UP000621500">
    <property type="component" value="Unassembled WGS sequence"/>
</dbReference>
<protein>
    <recommendedName>
        <fullName evidence="4">Secreted protein</fullName>
    </recommendedName>
</protein>
<evidence type="ECO:0000313" key="3">
    <source>
        <dbReference type="Proteomes" id="UP000621500"/>
    </source>
</evidence>
<comment type="caution">
    <text evidence="2">The sequence shown here is derived from an EMBL/GenBank/DDBJ whole genome shotgun (WGS) entry which is preliminary data.</text>
</comment>
<gene>
    <name evidence="2" type="ORF">Pma05_56800</name>
</gene>
<sequence>MVSVNWVPLLTVTGAAATGVATATGASSPTRPTATAGTDLRTWIRDVRNMPPSRFPVPHTRVPAPAG</sequence>
<accession>A0ABQ4EWQ3</accession>
<feature type="signal peptide" evidence="1">
    <location>
        <begin position="1"/>
        <end position="23"/>
    </location>
</feature>
<evidence type="ECO:0008006" key="4">
    <source>
        <dbReference type="Google" id="ProtNLM"/>
    </source>
</evidence>
<dbReference type="EMBL" id="BONX01000040">
    <property type="protein sequence ID" value="GIG99107.1"/>
    <property type="molecule type" value="Genomic_DNA"/>
</dbReference>
<organism evidence="2 3">
    <name type="scientific">Plantactinospora mayteni</name>
    <dbReference type="NCBI Taxonomy" id="566021"/>
    <lineage>
        <taxon>Bacteria</taxon>
        <taxon>Bacillati</taxon>
        <taxon>Actinomycetota</taxon>
        <taxon>Actinomycetes</taxon>
        <taxon>Micromonosporales</taxon>
        <taxon>Micromonosporaceae</taxon>
        <taxon>Plantactinospora</taxon>
    </lineage>
</organism>
<reference evidence="2 3" key="1">
    <citation type="submission" date="2021-01" db="EMBL/GenBank/DDBJ databases">
        <title>Whole genome shotgun sequence of Plantactinospora mayteni NBRC 109088.</title>
        <authorList>
            <person name="Komaki H."/>
            <person name="Tamura T."/>
        </authorList>
    </citation>
    <scope>NUCLEOTIDE SEQUENCE [LARGE SCALE GENOMIC DNA]</scope>
    <source>
        <strain evidence="2 3">NBRC 109088</strain>
    </source>
</reference>
<feature type="chain" id="PRO_5045480926" description="Secreted protein" evidence="1">
    <location>
        <begin position="24"/>
        <end position="67"/>
    </location>
</feature>
<name>A0ABQ4EWQ3_9ACTN</name>
<keyword evidence="3" id="KW-1185">Reference proteome</keyword>